<dbReference type="PANTHER" id="PTHR11686:SF9">
    <property type="entry name" value="RE13973P"/>
    <property type="match status" value="1"/>
</dbReference>
<name>A0A1I7Y121_9BILA</name>
<feature type="compositionally biased region" description="Low complexity" evidence="2">
    <location>
        <begin position="146"/>
        <end position="174"/>
    </location>
</feature>
<proteinExistence type="predicted"/>
<dbReference type="AlphaFoldDB" id="A0A1I7Y121"/>
<reference evidence="5" key="1">
    <citation type="submission" date="2016-11" db="UniProtKB">
        <authorList>
            <consortium name="WormBaseParasite"/>
        </authorList>
    </citation>
    <scope>IDENTIFICATION</scope>
</reference>
<dbReference type="Pfam" id="PF01019">
    <property type="entry name" value="G_glu_transpept"/>
    <property type="match status" value="1"/>
</dbReference>
<feature type="compositionally biased region" description="Low complexity" evidence="2">
    <location>
        <begin position="122"/>
        <end position="135"/>
    </location>
</feature>
<feature type="transmembrane region" description="Helical" evidence="3">
    <location>
        <begin position="81"/>
        <end position="104"/>
    </location>
</feature>
<dbReference type="InterPro" id="IPR043138">
    <property type="entry name" value="GGT_lsub"/>
</dbReference>
<dbReference type="PRINTS" id="PR01210">
    <property type="entry name" value="GGTRANSPTASE"/>
</dbReference>
<evidence type="ECO:0000256" key="2">
    <source>
        <dbReference type="SAM" id="MobiDB-lite"/>
    </source>
</evidence>
<evidence type="ECO:0000313" key="5">
    <source>
        <dbReference type="WBParaSite" id="L893_g11353.t1"/>
    </source>
</evidence>
<feature type="region of interest" description="Disordered" evidence="2">
    <location>
        <begin position="122"/>
        <end position="174"/>
    </location>
</feature>
<feature type="binding site" evidence="1">
    <location>
        <begin position="593"/>
        <end position="594"/>
    </location>
    <ligand>
        <name>L-glutamate</name>
        <dbReference type="ChEBI" id="CHEBI:29985"/>
    </ligand>
</feature>
<keyword evidence="4" id="KW-1185">Reference proteome</keyword>
<protein>
    <submittedName>
        <fullName evidence="5">Gamma-glutamyltranspeptidase 1</fullName>
    </submittedName>
</protein>
<evidence type="ECO:0000256" key="3">
    <source>
        <dbReference type="SAM" id="Phobius"/>
    </source>
</evidence>
<keyword evidence="3" id="KW-0812">Transmembrane</keyword>
<dbReference type="GO" id="GO:0005886">
    <property type="term" value="C:plasma membrane"/>
    <property type="evidence" value="ECO:0007669"/>
    <property type="project" value="TreeGrafter"/>
</dbReference>
<dbReference type="InterPro" id="IPR029055">
    <property type="entry name" value="Ntn_hydrolases_N"/>
</dbReference>
<feature type="compositionally biased region" description="Polar residues" evidence="2">
    <location>
        <begin position="136"/>
        <end position="145"/>
    </location>
</feature>
<dbReference type="PANTHER" id="PTHR11686">
    <property type="entry name" value="GAMMA GLUTAMYL TRANSPEPTIDASE"/>
    <property type="match status" value="1"/>
</dbReference>
<dbReference type="Gene3D" id="3.60.20.40">
    <property type="match status" value="1"/>
</dbReference>
<evidence type="ECO:0000256" key="1">
    <source>
        <dbReference type="PIRSR" id="PIRSR600101-2"/>
    </source>
</evidence>
<dbReference type="GO" id="GO:0036374">
    <property type="term" value="F:glutathione hydrolase activity"/>
    <property type="evidence" value="ECO:0007669"/>
    <property type="project" value="InterPro"/>
</dbReference>
<sequence>MSASEEPFYEYFDGKRRSSHFADEKDRSVSDANVTIRHVRSSPFCQESPPVMVHVIQIPNSKKDRSVSRLHMSNLKANGDLPWILVVVQSVLIICLLFFFFGVIMTRDNLKSTAATRNVSLSLPSSISPTPRPTTVATLPTTSGRTFTTSPATASTSTDAPTTPTSESPLSTSTEHIPVGKFQRSAIVSNDQTCSDIGRSVLIRGGNAVDAMIATVVCVNAANFGDAFGGGFIATMFNSTTHKCAAIDALPTAPTTVSESLLQQENAPDVRFIATPGALNGLYRMYERYGSGKVFWSELITPTVDLCRRGFPVPREVARVIQKNYHKLKGNKQLHSEYINPETLKLYKEGDIIRRYTYAESLEALAEAEDPVDLFYRGEMGEIIVKEFRNDSFLALNDLEDYETIFYEDNEVMSNAFSFHNMRLCGPPPPSSYAISQAVVAAVTELQQYSTSEDIRLYHNLVEAARKIELQRPLLGDLDYSSLVKEIATNMSTPDFAKHIANAVRSWPRTLDDGQFERVQAQKSSDGSLSVTIVDSKGNAIAASTTSTDLFTSETISKSLGFVWNTQLRAFDYKESSNVANNNKIRAGKRPVSSLAPLLVVDTASQKMKMALSGLDDSAMIASFLLRLLFFKQSSMEAITAPQTSLGFANADIIHDGRLAKNTVDYLTSIGHRIGIARRRDFFAIIRENDNSLTATAGTSSYPLGY</sequence>
<keyword evidence="3" id="KW-1133">Transmembrane helix</keyword>
<dbReference type="InterPro" id="IPR000101">
    <property type="entry name" value="GGT_peptidase"/>
</dbReference>
<evidence type="ECO:0000313" key="4">
    <source>
        <dbReference type="Proteomes" id="UP000095287"/>
    </source>
</evidence>
<dbReference type="Gene3D" id="1.10.246.130">
    <property type="match status" value="1"/>
</dbReference>
<dbReference type="GO" id="GO:0006751">
    <property type="term" value="P:glutathione catabolic process"/>
    <property type="evidence" value="ECO:0007669"/>
    <property type="project" value="InterPro"/>
</dbReference>
<dbReference type="Proteomes" id="UP000095287">
    <property type="component" value="Unplaced"/>
</dbReference>
<keyword evidence="3" id="KW-0472">Membrane</keyword>
<dbReference type="SUPFAM" id="SSF56235">
    <property type="entry name" value="N-terminal nucleophile aminohydrolases (Ntn hydrolases)"/>
    <property type="match status" value="1"/>
</dbReference>
<dbReference type="WBParaSite" id="L893_g11353.t1">
    <property type="protein sequence ID" value="L893_g11353.t1"/>
    <property type="gene ID" value="L893_g11353"/>
</dbReference>
<organism evidence="4 5">
    <name type="scientific">Steinernema glaseri</name>
    <dbReference type="NCBI Taxonomy" id="37863"/>
    <lineage>
        <taxon>Eukaryota</taxon>
        <taxon>Metazoa</taxon>
        <taxon>Ecdysozoa</taxon>
        <taxon>Nematoda</taxon>
        <taxon>Chromadorea</taxon>
        <taxon>Rhabditida</taxon>
        <taxon>Tylenchina</taxon>
        <taxon>Panagrolaimomorpha</taxon>
        <taxon>Strongyloidoidea</taxon>
        <taxon>Steinernematidae</taxon>
        <taxon>Steinernema</taxon>
    </lineage>
</organism>
<accession>A0A1I7Y121</accession>
<dbReference type="InterPro" id="IPR043137">
    <property type="entry name" value="GGT_ssub_C"/>
</dbReference>